<dbReference type="Pfam" id="PF05239">
    <property type="entry name" value="PRC"/>
    <property type="match status" value="1"/>
</dbReference>
<dbReference type="RefSeq" id="WP_039634019.1">
    <property type="nucleotide sequence ID" value="NZ_AYSO01000017.1"/>
</dbReference>
<dbReference type="InterPro" id="IPR006668">
    <property type="entry name" value="Mg_transptr_MgtE_intracell_dom"/>
</dbReference>
<dbReference type="Proteomes" id="UP000031366">
    <property type="component" value="Unassembled WGS sequence"/>
</dbReference>
<dbReference type="EMBL" id="AYSO01000017">
    <property type="protein sequence ID" value="KIE46058.1"/>
    <property type="molecule type" value="Genomic_DNA"/>
</dbReference>
<accession>A0A0C1U3J9</accession>
<dbReference type="Pfam" id="PF00571">
    <property type="entry name" value="CBS"/>
    <property type="match status" value="2"/>
</dbReference>
<dbReference type="SMART" id="SM00924">
    <property type="entry name" value="MgtE_N"/>
    <property type="match status" value="1"/>
</dbReference>
<dbReference type="STRING" id="29341.RSJ17_15385"/>
<dbReference type="InterPro" id="IPR006669">
    <property type="entry name" value="MgtE_transporter"/>
</dbReference>
<dbReference type="Gene3D" id="1.25.60.10">
    <property type="entry name" value="MgtE N-terminal domain-like"/>
    <property type="match status" value="1"/>
</dbReference>
<dbReference type="AlphaFoldDB" id="A0A0C1U3J9"/>
<reference evidence="3 4" key="1">
    <citation type="journal article" date="2015" name="Infect. Genet. Evol.">
        <title>Genomic sequences of six botulinum neurotoxin-producing strains representing three clostridial species illustrate the mobility and diversity of botulinum neurotoxin genes.</title>
        <authorList>
            <person name="Smith T.J."/>
            <person name="Hill K.K."/>
            <person name="Xie G."/>
            <person name="Foley B.T."/>
            <person name="Williamson C.H."/>
            <person name="Foster J.T."/>
            <person name="Johnson S.L."/>
            <person name="Chertkov O."/>
            <person name="Teshima H."/>
            <person name="Gibbons H.S."/>
            <person name="Johnsky L.A."/>
            <person name="Karavis M.A."/>
            <person name="Smith L.A."/>
        </authorList>
    </citation>
    <scope>NUCLEOTIDE SEQUENCE [LARGE SCALE GENOMIC DNA]</scope>
    <source>
        <strain evidence="3 4">CDC 2741</strain>
    </source>
</reference>
<evidence type="ECO:0000256" key="1">
    <source>
        <dbReference type="PROSITE-ProRule" id="PRU00703"/>
    </source>
</evidence>
<dbReference type="GO" id="GO:0016020">
    <property type="term" value="C:membrane"/>
    <property type="evidence" value="ECO:0007669"/>
    <property type="project" value="InterPro"/>
</dbReference>
<dbReference type="Pfam" id="PF03448">
    <property type="entry name" value="MgtE_N"/>
    <property type="match status" value="1"/>
</dbReference>
<keyword evidence="4" id="KW-1185">Reference proteome</keyword>
<feature type="domain" description="CBS" evidence="2">
    <location>
        <begin position="357"/>
        <end position="416"/>
    </location>
</feature>
<dbReference type="InterPro" id="IPR027275">
    <property type="entry name" value="PRC-brl_dom"/>
</dbReference>
<dbReference type="OrthoDB" id="9790355at2"/>
<evidence type="ECO:0000313" key="3">
    <source>
        <dbReference type="EMBL" id="KIE46058.1"/>
    </source>
</evidence>
<evidence type="ECO:0000313" key="4">
    <source>
        <dbReference type="Proteomes" id="UP000031366"/>
    </source>
</evidence>
<gene>
    <name evidence="3" type="ORF">U732_2028</name>
</gene>
<dbReference type="PROSITE" id="PS51371">
    <property type="entry name" value="CBS"/>
    <property type="match status" value="2"/>
</dbReference>
<dbReference type="PANTHER" id="PTHR43773">
    <property type="entry name" value="MAGNESIUM TRANSPORTER MGTE"/>
    <property type="match status" value="1"/>
</dbReference>
<feature type="domain" description="CBS" evidence="2">
    <location>
        <begin position="293"/>
        <end position="355"/>
    </location>
</feature>
<organism evidence="3 4">
    <name type="scientific">Clostridium argentinense CDC 2741</name>
    <dbReference type="NCBI Taxonomy" id="1418104"/>
    <lineage>
        <taxon>Bacteria</taxon>
        <taxon>Bacillati</taxon>
        <taxon>Bacillota</taxon>
        <taxon>Clostridia</taxon>
        <taxon>Eubacteriales</taxon>
        <taxon>Clostridiaceae</taxon>
        <taxon>Clostridium</taxon>
    </lineage>
</organism>
<evidence type="ECO:0000259" key="2">
    <source>
        <dbReference type="PROSITE" id="PS51371"/>
    </source>
</evidence>
<sequence length="420" mass="48491">MKKLNEFFLSNILNAYIYDELDDNIGKLIDIYVTTESGYPRAIGYKIKKGKELLDFEFRNIDIYKEKSNYVVKIIGAKDIIPRRYSYLLSKNLLDKQIVDINGKKIIKVNDLKMIKTAGEIRVLEVESGLLSLSRRFGVESLVKGFYRFINKEVKDDSITWESVQSIEMIDDRLRLSEPYKKLTELHPVELAEIVEGLSSEDRRKIFESLRNDFAADTLEELETEIQIDILKNLSSGKAKEILDVMPNDEIADILEDMDDETKENLLINIDDEDELEIRDLMEYEDEMVGSIMNTDFISLNIDITASETIDILRALKPDDEVSHYIYIVDQNERLQGFISLRDLILADPNSKLKSIMNTKVLLVKDSDDIEKAVQLSVKYELYSLPVIDEEEKLCGVAVMNDIIEELLTPSWKRKLKKSS</sequence>
<dbReference type="InterPro" id="IPR000644">
    <property type="entry name" value="CBS_dom"/>
</dbReference>
<dbReference type="CDD" id="cd04606">
    <property type="entry name" value="CBS_pair_Mg_transporter"/>
    <property type="match status" value="1"/>
</dbReference>
<comment type="caution">
    <text evidence="3">The sequence shown here is derived from an EMBL/GenBank/DDBJ whole genome shotgun (WGS) entry which is preliminary data.</text>
</comment>
<dbReference type="SMART" id="SM00116">
    <property type="entry name" value="CBS"/>
    <property type="match status" value="2"/>
</dbReference>
<dbReference type="GO" id="GO:0015095">
    <property type="term" value="F:magnesium ion transmembrane transporter activity"/>
    <property type="evidence" value="ECO:0007669"/>
    <property type="project" value="InterPro"/>
</dbReference>
<keyword evidence="1" id="KW-0129">CBS domain</keyword>
<dbReference type="InterPro" id="IPR038076">
    <property type="entry name" value="MgtE_N_sf"/>
</dbReference>
<dbReference type="SUPFAM" id="SSF158791">
    <property type="entry name" value="MgtE N-terminal domain-like"/>
    <property type="match status" value="1"/>
</dbReference>
<proteinExistence type="predicted"/>
<dbReference type="Gene3D" id="3.10.580.10">
    <property type="entry name" value="CBS-domain"/>
    <property type="match status" value="1"/>
</dbReference>
<dbReference type="SUPFAM" id="SSF54631">
    <property type="entry name" value="CBS-domain pair"/>
    <property type="match status" value="1"/>
</dbReference>
<dbReference type="InterPro" id="IPR046342">
    <property type="entry name" value="CBS_dom_sf"/>
</dbReference>
<dbReference type="PANTHER" id="PTHR43773:SF1">
    <property type="entry name" value="MAGNESIUM TRANSPORTER MGTE"/>
    <property type="match status" value="1"/>
</dbReference>
<name>A0A0C1U3J9_9CLOT</name>
<protein>
    <submittedName>
        <fullName evidence="3">CBS domain protein</fullName>
    </submittedName>
</protein>